<comment type="similarity">
    <text evidence="1">Belongs to the peptidase C40 family.</text>
</comment>
<organism evidence="7 8">
    <name type="scientific">Paenibacillus thiaminolyticus</name>
    <name type="common">Bacillus thiaminolyticus</name>
    <dbReference type="NCBI Taxonomy" id="49283"/>
    <lineage>
        <taxon>Bacteria</taxon>
        <taxon>Bacillati</taxon>
        <taxon>Bacillota</taxon>
        <taxon>Bacilli</taxon>
        <taxon>Bacillales</taxon>
        <taxon>Paenibacillaceae</taxon>
        <taxon>Paenibacillus</taxon>
    </lineage>
</organism>
<dbReference type="Proteomes" id="UP000266177">
    <property type="component" value="Unassembled WGS sequence"/>
</dbReference>
<dbReference type="SUPFAM" id="SSF55383">
    <property type="entry name" value="Copper amine oxidase, domain N"/>
    <property type="match status" value="1"/>
</dbReference>
<protein>
    <submittedName>
        <fullName evidence="7">Cell wall lytic activity</fullName>
    </submittedName>
</protein>
<dbReference type="OrthoDB" id="9813118at2"/>
<keyword evidence="2" id="KW-0645">Protease</keyword>
<dbReference type="GO" id="GO:0006508">
    <property type="term" value="P:proteolysis"/>
    <property type="evidence" value="ECO:0007669"/>
    <property type="project" value="UniProtKB-KW"/>
</dbReference>
<gene>
    <name evidence="7" type="ORF">DQX05_08855</name>
</gene>
<evidence type="ECO:0000256" key="5">
    <source>
        <dbReference type="SAM" id="SignalP"/>
    </source>
</evidence>
<dbReference type="PANTHER" id="PTHR47053:SF1">
    <property type="entry name" value="MUREIN DD-ENDOPEPTIDASE MEPH-RELATED"/>
    <property type="match status" value="1"/>
</dbReference>
<keyword evidence="3" id="KW-0378">Hydrolase</keyword>
<accession>A0A3A3GMK1</accession>
<dbReference type="SUPFAM" id="SSF54001">
    <property type="entry name" value="Cysteine proteinases"/>
    <property type="match status" value="1"/>
</dbReference>
<dbReference type="GO" id="GO:0008234">
    <property type="term" value="F:cysteine-type peptidase activity"/>
    <property type="evidence" value="ECO:0007669"/>
    <property type="project" value="UniProtKB-KW"/>
</dbReference>
<evidence type="ECO:0000256" key="1">
    <source>
        <dbReference type="ARBA" id="ARBA00007074"/>
    </source>
</evidence>
<dbReference type="EMBL" id="QYZD01000005">
    <property type="protein sequence ID" value="RJG24940.1"/>
    <property type="molecule type" value="Genomic_DNA"/>
</dbReference>
<name>A0A3A3GMK1_PANTH</name>
<dbReference type="Pfam" id="PF00877">
    <property type="entry name" value="NLPC_P60"/>
    <property type="match status" value="1"/>
</dbReference>
<evidence type="ECO:0000256" key="4">
    <source>
        <dbReference type="ARBA" id="ARBA00022807"/>
    </source>
</evidence>
<evidence type="ECO:0000256" key="3">
    <source>
        <dbReference type="ARBA" id="ARBA00022801"/>
    </source>
</evidence>
<keyword evidence="5" id="KW-0732">Signal</keyword>
<dbReference type="RefSeq" id="WP_119792761.1">
    <property type="nucleotide sequence ID" value="NZ_QYZD01000005.1"/>
</dbReference>
<comment type="caution">
    <text evidence="7">The sequence shown here is derived from an EMBL/GenBank/DDBJ whole genome shotgun (WGS) entry which is preliminary data.</text>
</comment>
<dbReference type="Gene3D" id="3.30.457.10">
    <property type="entry name" value="Copper amine oxidase-like, N-terminal domain"/>
    <property type="match status" value="1"/>
</dbReference>
<evidence type="ECO:0000256" key="2">
    <source>
        <dbReference type="ARBA" id="ARBA00022670"/>
    </source>
</evidence>
<dbReference type="PROSITE" id="PS51935">
    <property type="entry name" value="NLPC_P60"/>
    <property type="match status" value="1"/>
</dbReference>
<proteinExistence type="inferred from homology"/>
<evidence type="ECO:0000259" key="6">
    <source>
        <dbReference type="PROSITE" id="PS51935"/>
    </source>
</evidence>
<dbReference type="InterPro" id="IPR036582">
    <property type="entry name" value="Mao_N_sf"/>
</dbReference>
<dbReference type="InterPro" id="IPR000064">
    <property type="entry name" value="NLP_P60_dom"/>
</dbReference>
<sequence>MKTAIRSALVAGAVFGCMLLADSALTHATAQAAAAPKQITIQVNGEDLQFTNDIIPIIDEAQNMHVPLRPVAVQLGYELNWQADDKGVQTIEMSNGTNTIRMKSNSSKAEVNGNTVSMGSAPMSYKDSTYVPFRFLLDQLQLSFTWDAEQMKDIPRINRSRGEVQTASARASEDKAAAILNTARSYLGVPYVWGGTSPSGFDCSGYVSYVFRKHGIELPRTSRAMYSSSGSKVSSLQPGDLVFFASNGKTISHVGIYIGDNKYINASSGSAGSVTITSLSSAWSSRTYVGAKRVL</sequence>
<dbReference type="PANTHER" id="PTHR47053">
    <property type="entry name" value="MUREIN DD-ENDOPEPTIDASE MEPH-RELATED"/>
    <property type="match status" value="1"/>
</dbReference>
<dbReference type="PROSITE" id="PS51257">
    <property type="entry name" value="PROKAR_LIPOPROTEIN"/>
    <property type="match status" value="1"/>
</dbReference>
<dbReference type="Pfam" id="PF07833">
    <property type="entry name" value="Cu_amine_oxidN1"/>
    <property type="match status" value="1"/>
</dbReference>
<feature type="chain" id="PRO_5038415479" evidence="5">
    <location>
        <begin position="29"/>
        <end position="295"/>
    </location>
</feature>
<dbReference type="InterPro" id="IPR038765">
    <property type="entry name" value="Papain-like_cys_pep_sf"/>
</dbReference>
<dbReference type="InterPro" id="IPR051202">
    <property type="entry name" value="Peptidase_C40"/>
</dbReference>
<dbReference type="AlphaFoldDB" id="A0A3A3GMK1"/>
<evidence type="ECO:0000313" key="7">
    <source>
        <dbReference type="EMBL" id="RJG24940.1"/>
    </source>
</evidence>
<reference evidence="7 8" key="1">
    <citation type="submission" date="2018-09" db="EMBL/GenBank/DDBJ databases">
        <title>Paenibacillus SK2017-BO5.</title>
        <authorList>
            <person name="Piskunova J.V."/>
            <person name="Dubiley S.A."/>
            <person name="Severinov K.V."/>
        </authorList>
    </citation>
    <scope>NUCLEOTIDE SEQUENCE [LARGE SCALE GENOMIC DNA]</scope>
    <source>
        <strain evidence="7 8">BO5</strain>
    </source>
</reference>
<dbReference type="InterPro" id="IPR012854">
    <property type="entry name" value="Cu_amine_oxidase-like_N"/>
</dbReference>
<keyword evidence="4" id="KW-0788">Thiol protease</keyword>
<dbReference type="Gene3D" id="3.90.1720.10">
    <property type="entry name" value="endopeptidase domain like (from Nostoc punctiforme)"/>
    <property type="match status" value="1"/>
</dbReference>
<evidence type="ECO:0000313" key="8">
    <source>
        <dbReference type="Proteomes" id="UP000266177"/>
    </source>
</evidence>
<feature type="signal peptide" evidence="5">
    <location>
        <begin position="1"/>
        <end position="28"/>
    </location>
</feature>
<feature type="domain" description="NlpC/P60" evidence="6">
    <location>
        <begin position="173"/>
        <end position="295"/>
    </location>
</feature>